<comment type="similarity">
    <text evidence="1 2">Belongs to the Dps family.</text>
</comment>
<dbReference type="InterPro" id="IPR012347">
    <property type="entry name" value="Ferritin-like"/>
</dbReference>
<sequence length="159" mass="18345">MKTEEIGLDEVKVRPIVDQLNDLLANYHIHYQKLRGCHWNVKGKSFFTLHVKFEELYTNAIATIDELAERILTLGQAPLSTYKDYIDTARIKEINTVGVQDVKLVHAILEDFTTLIEIEREIMESTAESGDDGTNDMINKFMQFKEKNAWMLRSFCGTD</sequence>
<dbReference type="PIRSF" id="PIRSF005900">
    <property type="entry name" value="Dps"/>
    <property type="match status" value="1"/>
</dbReference>
<dbReference type="RefSeq" id="WP_128767726.1">
    <property type="nucleotide sequence ID" value="NZ_RXOC01000001.1"/>
</dbReference>
<evidence type="ECO:0000259" key="3">
    <source>
        <dbReference type="Pfam" id="PF00210"/>
    </source>
</evidence>
<reference evidence="4 7" key="2">
    <citation type="submission" date="2019-09" db="EMBL/GenBank/DDBJ databases">
        <title>Pararcticibacter amylolyticus gen. nov., sp. nov., isolated from a rottenly hemp rope, and reclassification of Pedobacter tournemirensis as Pararcticibacter tournemirensis comb. nov.</title>
        <authorList>
            <person name="Cai Y."/>
        </authorList>
    </citation>
    <scope>NUCLEOTIDE SEQUENCE [LARGE SCALE GENOMIC DNA]</scope>
    <source>
        <strain evidence="4 7">TF5-37.2-LB10</strain>
    </source>
</reference>
<evidence type="ECO:0000313" key="6">
    <source>
        <dbReference type="Proteomes" id="UP000290848"/>
    </source>
</evidence>
<dbReference type="GO" id="GO:0008199">
    <property type="term" value="F:ferric iron binding"/>
    <property type="evidence" value="ECO:0007669"/>
    <property type="project" value="InterPro"/>
</dbReference>
<dbReference type="Pfam" id="PF00210">
    <property type="entry name" value="Ferritin"/>
    <property type="match status" value="1"/>
</dbReference>
<evidence type="ECO:0000256" key="1">
    <source>
        <dbReference type="ARBA" id="ARBA00009497"/>
    </source>
</evidence>
<proteinExistence type="inferred from homology"/>
<dbReference type="InterPro" id="IPR009078">
    <property type="entry name" value="Ferritin-like_SF"/>
</dbReference>
<reference evidence="5 6" key="1">
    <citation type="submission" date="2018-12" db="EMBL/GenBank/DDBJ databases">
        <title>The Draft Genome Sequence of the Soil Bacterium Pedobacter tournemirensis R1.</title>
        <authorList>
            <person name="He J."/>
        </authorList>
    </citation>
    <scope>NUCLEOTIDE SEQUENCE [LARGE SCALE GENOMIC DNA]</scope>
    <source>
        <strain evidence="5 6">R1</strain>
    </source>
</reference>
<dbReference type="InterPro" id="IPR002177">
    <property type="entry name" value="DPS_DNA-bd"/>
</dbReference>
<dbReference type="InterPro" id="IPR008331">
    <property type="entry name" value="Ferritin_DPS_dom"/>
</dbReference>
<gene>
    <name evidence="5" type="ORF">EKH83_02130</name>
    <name evidence="4" type="ORF">F1649_08500</name>
</gene>
<name>A0A4V1KJ08_9SPHI</name>
<accession>A0A4V1KJ08</accession>
<evidence type="ECO:0000313" key="5">
    <source>
        <dbReference type="EMBL" id="RXF72542.1"/>
    </source>
</evidence>
<evidence type="ECO:0000256" key="2">
    <source>
        <dbReference type="RuleBase" id="RU003875"/>
    </source>
</evidence>
<dbReference type="OrthoDB" id="9797023at2"/>
<dbReference type="PROSITE" id="PS00819">
    <property type="entry name" value="DPS_2"/>
    <property type="match status" value="1"/>
</dbReference>
<feature type="domain" description="Ferritin/DPS" evidence="3">
    <location>
        <begin position="18"/>
        <end position="157"/>
    </location>
</feature>
<organism evidence="5 6">
    <name type="scientific">Arcticibacter tournemirensis</name>
    <dbReference type="NCBI Taxonomy" id="699437"/>
    <lineage>
        <taxon>Bacteria</taxon>
        <taxon>Pseudomonadati</taxon>
        <taxon>Bacteroidota</taxon>
        <taxon>Sphingobacteriia</taxon>
        <taxon>Sphingobacteriales</taxon>
        <taxon>Sphingobacteriaceae</taxon>
        <taxon>Arcticibacter</taxon>
    </lineage>
</organism>
<dbReference type="GO" id="GO:0016722">
    <property type="term" value="F:oxidoreductase activity, acting on metal ions"/>
    <property type="evidence" value="ECO:0007669"/>
    <property type="project" value="InterPro"/>
</dbReference>
<dbReference type="Proteomes" id="UP000290848">
    <property type="component" value="Unassembled WGS sequence"/>
</dbReference>
<dbReference type="Gene3D" id="1.20.1260.10">
    <property type="match status" value="1"/>
</dbReference>
<dbReference type="EMBL" id="RXOC01000001">
    <property type="protein sequence ID" value="RXF72542.1"/>
    <property type="molecule type" value="Genomic_DNA"/>
</dbReference>
<dbReference type="EMBL" id="VWNE01000011">
    <property type="protein sequence ID" value="KAA8483604.1"/>
    <property type="molecule type" value="Genomic_DNA"/>
</dbReference>
<evidence type="ECO:0000313" key="7">
    <source>
        <dbReference type="Proteomes" id="UP000322918"/>
    </source>
</evidence>
<dbReference type="PANTHER" id="PTHR42932:SF1">
    <property type="entry name" value="GENERAL STRESS PROTEIN 20U"/>
    <property type="match status" value="1"/>
</dbReference>
<dbReference type="PROSITE" id="PS00818">
    <property type="entry name" value="DPS_1"/>
    <property type="match status" value="1"/>
</dbReference>
<dbReference type="InterPro" id="IPR023188">
    <property type="entry name" value="DPS_DNA-bd_CS"/>
</dbReference>
<dbReference type="PRINTS" id="PR01346">
    <property type="entry name" value="HELNAPAPROT"/>
</dbReference>
<dbReference type="AlphaFoldDB" id="A0A4V1KJ08"/>
<dbReference type="PANTHER" id="PTHR42932">
    <property type="entry name" value="GENERAL STRESS PROTEIN 20U"/>
    <property type="match status" value="1"/>
</dbReference>
<keyword evidence="7" id="KW-1185">Reference proteome</keyword>
<dbReference type="SUPFAM" id="SSF47240">
    <property type="entry name" value="Ferritin-like"/>
    <property type="match status" value="1"/>
</dbReference>
<evidence type="ECO:0000313" key="4">
    <source>
        <dbReference type="EMBL" id="KAA8483604.1"/>
    </source>
</evidence>
<protein>
    <submittedName>
        <fullName evidence="5">DNA starvation/stationary phase protection protein</fullName>
    </submittedName>
</protein>
<dbReference type="CDD" id="cd01043">
    <property type="entry name" value="DPS"/>
    <property type="match status" value="1"/>
</dbReference>
<comment type="caution">
    <text evidence="5">The sequence shown here is derived from an EMBL/GenBank/DDBJ whole genome shotgun (WGS) entry which is preliminary data.</text>
</comment>
<dbReference type="Proteomes" id="UP000322918">
    <property type="component" value="Unassembled WGS sequence"/>
</dbReference>